<accession>A0A5D3EBR5</accession>
<keyword evidence="8" id="KW-1185">Reference proteome</keyword>
<name>A0A5D3EBR5_9BACE</name>
<evidence type="ECO:0000313" key="7">
    <source>
        <dbReference type="EMBL" id="TYK33000.1"/>
    </source>
</evidence>
<evidence type="ECO:0000256" key="5">
    <source>
        <dbReference type="ARBA" id="ARBA00023136"/>
    </source>
</evidence>
<sequence>MKSKLIYYLVYAGMWLLSSLPFRVLYFLSDVNYLLMYYVARYRRKVVRDNLNRSFPEKSKDEIKRIEKRFYRYLSDYLMEDLKLLHMSVGDLRRRMTYKNTEQYLDFIARYGGIVLMIPHYANYEWITGMGTVMEPGDVPIQVYKPLKDPYLDRLFKRIRSRFGGYNIPKHSTAREIVRLKRDGKKMAVGLITDQWPSSDDKYWTRFLGRETAFLTGAERIAKMMNFPVFYCELIKTRRGYCEVEFKLMTEKPKETADGEITEAFARCLEQTIRREPAYWLWSHKRWKASQAECR</sequence>
<dbReference type="GO" id="GO:0016746">
    <property type="term" value="F:acyltransferase activity"/>
    <property type="evidence" value="ECO:0007669"/>
    <property type="project" value="UniProtKB-KW"/>
</dbReference>
<dbReference type="CDD" id="cd07984">
    <property type="entry name" value="LPLAT_LABLAT-like"/>
    <property type="match status" value="1"/>
</dbReference>
<organism evidence="7 8">
    <name type="scientific">Bacteroides pyogenes</name>
    <dbReference type="NCBI Taxonomy" id="310300"/>
    <lineage>
        <taxon>Bacteria</taxon>
        <taxon>Pseudomonadati</taxon>
        <taxon>Bacteroidota</taxon>
        <taxon>Bacteroidia</taxon>
        <taxon>Bacteroidales</taxon>
        <taxon>Bacteroidaceae</taxon>
        <taxon>Bacteroides</taxon>
    </lineage>
</organism>
<protein>
    <submittedName>
        <fullName evidence="7">Lysophospholipid acyltransferase family protein</fullName>
    </submittedName>
</protein>
<dbReference type="PANTHER" id="PTHR30606">
    <property type="entry name" value="LIPID A BIOSYNTHESIS LAUROYL ACYLTRANSFERASE"/>
    <property type="match status" value="1"/>
</dbReference>
<dbReference type="GO" id="GO:0005886">
    <property type="term" value="C:plasma membrane"/>
    <property type="evidence" value="ECO:0007669"/>
    <property type="project" value="UniProtKB-SubCell"/>
</dbReference>
<keyword evidence="6 7" id="KW-0012">Acyltransferase</keyword>
<dbReference type="Pfam" id="PF03279">
    <property type="entry name" value="Lip_A_acyltrans"/>
    <property type="match status" value="1"/>
</dbReference>
<evidence type="ECO:0000256" key="1">
    <source>
        <dbReference type="ARBA" id="ARBA00004533"/>
    </source>
</evidence>
<evidence type="ECO:0000256" key="2">
    <source>
        <dbReference type="ARBA" id="ARBA00022475"/>
    </source>
</evidence>
<keyword evidence="2" id="KW-1003">Cell membrane</keyword>
<evidence type="ECO:0000256" key="3">
    <source>
        <dbReference type="ARBA" id="ARBA00022519"/>
    </source>
</evidence>
<keyword evidence="3" id="KW-0997">Cell inner membrane</keyword>
<dbReference type="RefSeq" id="WP_027325348.1">
    <property type="nucleotide sequence ID" value="NZ_CAMBON010000028.1"/>
</dbReference>
<dbReference type="AlphaFoldDB" id="A0A5D3EBR5"/>
<dbReference type="InterPro" id="IPR004960">
    <property type="entry name" value="LipA_acyltrans"/>
</dbReference>
<dbReference type="Proteomes" id="UP000324383">
    <property type="component" value="Unassembled WGS sequence"/>
</dbReference>
<dbReference type="EMBL" id="VKLW01000021">
    <property type="protein sequence ID" value="TYK33000.1"/>
    <property type="molecule type" value="Genomic_DNA"/>
</dbReference>
<keyword evidence="5" id="KW-0472">Membrane</keyword>
<proteinExistence type="predicted"/>
<evidence type="ECO:0000313" key="8">
    <source>
        <dbReference type="Proteomes" id="UP000324383"/>
    </source>
</evidence>
<evidence type="ECO:0000256" key="4">
    <source>
        <dbReference type="ARBA" id="ARBA00022679"/>
    </source>
</evidence>
<comment type="caution">
    <text evidence="7">The sequence shown here is derived from an EMBL/GenBank/DDBJ whole genome shotgun (WGS) entry which is preliminary data.</text>
</comment>
<dbReference type="PANTHER" id="PTHR30606:SF10">
    <property type="entry name" value="PHOSPHATIDYLINOSITOL MANNOSIDE ACYLTRANSFERASE"/>
    <property type="match status" value="1"/>
</dbReference>
<evidence type="ECO:0000256" key="6">
    <source>
        <dbReference type="ARBA" id="ARBA00023315"/>
    </source>
</evidence>
<comment type="subcellular location">
    <subcellularLocation>
        <location evidence="1">Cell inner membrane</location>
    </subcellularLocation>
</comment>
<reference evidence="7 8" key="1">
    <citation type="submission" date="2019-07" db="EMBL/GenBank/DDBJ databases">
        <title>Draft Genome Sequences of Bacteroides pyogenes Strains Isolated from the Uterus Holstein Dairy Cows with Metritis.</title>
        <authorList>
            <person name="Cunha F."/>
            <person name="Galvao K.N."/>
            <person name="Jeon S.J."/>
            <person name="Jeong K.C."/>
        </authorList>
    </citation>
    <scope>NUCLEOTIDE SEQUENCE [LARGE SCALE GENOMIC DNA]</scope>
    <source>
        <strain evidence="7 8">KG-31</strain>
    </source>
</reference>
<keyword evidence="4 7" id="KW-0808">Transferase</keyword>
<gene>
    <name evidence="7" type="ORF">FNJ60_09950</name>
</gene>
<dbReference type="GO" id="GO:0009247">
    <property type="term" value="P:glycolipid biosynthetic process"/>
    <property type="evidence" value="ECO:0007669"/>
    <property type="project" value="UniProtKB-ARBA"/>
</dbReference>